<protein>
    <submittedName>
        <fullName evidence="1">Uncharacterized protein</fullName>
    </submittedName>
</protein>
<comment type="caution">
    <text evidence="1">The sequence shown here is derived from an EMBL/GenBank/DDBJ whole genome shotgun (WGS) entry which is preliminary data.</text>
</comment>
<name>A0A286UEM2_9AGAM</name>
<evidence type="ECO:0000313" key="1">
    <source>
        <dbReference type="EMBL" id="PAV18072.1"/>
    </source>
</evidence>
<accession>A0A286UEM2</accession>
<organism evidence="1 2">
    <name type="scientific">Pyrrhoderma noxium</name>
    <dbReference type="NCBI Taxonomy" id="2282107"/>
    <lineage>
        <taxon>Eukaryota</taxon>
        <taxon>Fungi</taxon>
        <taxon>Dikarya</taxon>
        <taxon>Basidiomycota</taxon>
        <taxon>Agaricomycotina</taxon>
        <taxon>Agaricomycetes</taxon>
        <taxon>Hymenochaetales</taxon>
        <taxon>Hymenochaetaceae</taxon>
        <taxon>Pyrrhoderma</taxon>
    </lineage>
</organism>
<evidence type="ECO:0000313" key="2">
    <source>
        <dbReference type="Proteomes" id="UP000217199"/>
    </source>
</evidence>
<reference evidence="1 2" key="1">
    <citation type="journal article" date="2017" name="Mol. Ecol.">
        <title>Comparative and population genomic landscape of Phellinus noxius: A hypervariable fungus causing root rot in trees.</title>
        <authorList>
            <person name="Chung C.L."/>
            <person name="Lee T.J."/>
            <person name="Akiba M."/>
            <person name="Lee H.H."/>
            <person name="Kuo T.H."/>
            <person name="Liu D."/>
            <person name="Ke H.M."/>
            <person name="Yokoi T."/>
            <person name="Roa M.B."/>
            <person name="Lu M.J."/>
            <person name="Chang Y.Y."/>
            <person name="Ann P.J."/>
            <person name="Tsai J.N."/>
            <person name="Chen C.Y."/>
            <person name="Tzean S.S."/>
            <person name="Ota Y."/>
            <person name="Hattori T."/>
            <person name="Sahashi N."/>
            <person name="Liou R.F."/>
            <person name="Kikuchi T."/>
            <person name="Tsai I.J."/>
        </authorList>
    </citation>
    <scope>NUCLEOTIDE SEQUENCE [LARGE SCALE GENOMIC DNA]</scope>
    <source>
        <strain evidence="1 2">FFPRI411160</strain>
    </source>
</reference>
<dbReference type="InParanoid" id="A0A286UEM2"/>
<dbReference type="Proteomes" id="UP000217199">
    <property type="component" value="Unassembled WGS sequence"/>
</dbReference>
<dbReference type="EMBL" id="NBII01000006">
    <property type="protein sequence ID" value="PAV18072.1"/>
    <property type="molecule type" value="Genomic_DNA"/>
</dbReference>
<proteinExistence type="predicted"/>
<sequence>MNETGNSLVACSPLFPALVSFVDGNGDSQPYACLFDAVMSKTRHVTIQSNHRSDTAFSAMNSSGEKLISPTKSNSSGGSNNRGDKVYYRLLTFNAPYTSFYPIDSEDSSLSFIHSSRIPVPGLASDFLTHICSRERIHHSRAQLFTTSRARATSVYSSSLSAHERKIQALPDDPAYTLAPPVEPLRLVPGGCGTSRANPIVLYLDLDPSMDRTTAAHPINGLERAGRRFAKAVQKVVGVVVTGLTICFGTLQKVPKGME</sequence>
<dbReference type="AlphaFoldDB" id="A0A286UEM2"/>
<keyword evidence="2" id="KW-1185">Reference proteome</keyword>
<gene>
    <name evidence="1" type="ORF">PNOK_0655800</name>
</gene>
<dbReference type="OrthoDB" id="3238849at2759"/>